<protein>
    <submittedName>
        <fullName evidence="1">Antitoxin HicB</fullName>
    </submittedName>
</protein>
<dbReference type="AlphaFoldDB" id="A0A1F8H9V4"/>
<reference evidence="1 2" key="1">
    <citation type="journal article" date="2016" name="Nat. Commun.">
        <title>Thousands of microbial genomes shed light on interconnected biogeochemical processes in an aquifer system.</title>
        <authorList>
            <person name="Anantharaman K."/>
            <person name="Brown C.T."/>
            <person name="Hug L.A."/>
            <person name="Sharon I."/>
            <person name="Castelle C.J."/>
            <person name="Probst A.J."/>
            <person name="Thomas B.C."/>
            <person name="Singh A."/>
            <person name="Wilkins M.J."/>
            <person name="Karaoz U."/>
            <person name="Brodie E.L."/>
            <person name="Williams K.H."/>
            <person name="Hubbard S.S."/>
            <person name="Banfield J.F."/>
        </authorList>
    </citation>
    <scope>NUCLEOTIDE SEQUENCE [LARGE SCALE GENOMIC DNA]</scope>
</reference>
<organism evidence="1 2">
    <name type="scientific">Candidatus Yanofskybacteria bacterium RIFCSPLOWO2_02_FULL_47_9b</name>
    <dbReference type="NCBI Taxonomy" id="1802708"/>
    <lineage>
        <taxon>Bacteria</taxon>
        <taxon>Candidatus Yanofskyibacteriota</taxon>
    </lineage>
</organism>
<dbReference type="Pfam" id="PF21748">
    <property type="entry name" value="UPF0150"/>
    <property type="match status" value="1"/>
</dbReference>
<dbReference type="Gene3D" id="3.30.160.250">
    <property type="match status" value="1"/>
</dbReference>
<dbReference type="SUPFAM" id="SSF143100">
    <property type="entry name" value="TTHA1013/TTHA0281-like"/>
    <property type="match status" value="1"/>
</dbReference>
<dbReference type="EMBL" id="MGKW01000013">
    <property type="protein sequence ID" value="OGN34332.1"/>
    <property type="molecule type" value="Genomic_DNA"/>
</dbReference>
<dbReference type="InterPro" id="IPR049389">
    <property type="entry name" value="TTHA0281-like"/>
</dbReference>
<dbReference type="InterPro" id="IPR035069">
    <property type="entry name" value="TTHA1013/TTHA0281-like"/>
</dbReference>
<proteinExistence type="predicted"/>
<evidence type="ECO:0000313" key="2">
    <source>
        <dbReference type="Proteomes" id="UP000178155"/>
    </source>
</evidence>
<evidence type="ECO:0000313" key="1">
    <source>
        <dbReference type="EMBL" id="OGN34332.1"/>
    </source>
</evidence>
<dbReference type="Proteomes" id="UP000178155">
    <property type="component" value="Unassembled WGS sequence"/>
</dbReference>
<gene>
    <name evidence="1" type="ORF">A3I39_00280</name>
</gene>
<sequence>MLTEFIQRQIKKARYKVLKDGSYFASIPGIKGVWANSKTKRACEKELGEVFEEWALLKVRNHERIPGLVINFDRREMLRHA</sequence>
<accession>A0A1F8H9V4</accession>
<name>A0A1F8H9V4_9BACT</name>
<comment type="caution">
    <text evidence="1">The sequence shown here is derived from an EMBL/GenBank/DDBJ whole genome shotgun (WGS) entry which is preliminary data.</text>
</comment>